<gene>
    <name evidence="1" type="ORF">E2C01_019999</name>
</gene>
<protein>
    <submittedName>
        <fullName evidence="1">Uncharacterized protein</fullName>
    </submittedName>
</protein>
<sequence>MLPANTSATTWVVSLTQGSMREKCTSVLSLVAVLTLNCISLRERLRVECLPCNYFTERLCTSMTQLNLLTPKKCCTLYLNTSCADGTNSTLGSAGQQFPVSRLGGIATSYALPDVCYQLS</sequence>
<evidence type="ECO:0000313" key="1">
    <source>
        <dbReference type="EMBL" id="MPC26848.1"/>
    </source>
</evidence>
<evidence type="ECO:0000313" key="2">
    <source>
        <dbReference type="Proteomes" id="UP000324222"/>
    </source>
</evidence>
<proteinExistence type="predicted"/>
<dbReference type="AlphaFoldDB" id="A0A5B7DZE3"/>
<accession>A0A5B7DZE3</accession>
<reference evidence="1 2" key="1">
    <citation type="submission" date="2019-05" db="EMBL/GenBank/DDBJ databases">
        <title>Another draft genome of Portunus trituberculatus and its Hox gene families provides insights of decapod evolution.</title>
        <authorList>
            <person name="Jeong J.-H."/>
            <person name="Song I."/>
            <person name="Kim S."/>
            <person name="Choi T."/>
            <person name="Kim D."/>
            <person name="Ryu S."/>
            <person name="Kim W."/>
        </authorList>
    </citation>
    <scope>NUCLEOTIDE SEQUENCE [LARGE SCALE GENOMIC DNA]</scope>
    <source>
        <tissue evidence="1">Muscle</tissue>
    </source>
</reference>
<comment type="caution">
    <text evidence="1">The sequence shown here is derived from an EMBL/GenBank/DDBJ whole genome shotgun (WGS) entry which is preliminary data.</text>
</comment>
<organism evidence="1 2">
    <name type="scientific">Portunus trituberculatus</name>
    <name type="common">Swimming crab</name>
    <name type="synonym">Neptunus trituberculatus</name>
    <dbReference type="NCBI Taxonomy" id="210409"/>
    <lineage>
        <taxon>Eukaryota</taxon>
        <taxon>Metazoa</taxon>
        <taxon>Ecdysozoa</taxon>
        <taxon>Arthropoda</taxon>
        <taxon>Crustacea</taxon>
        <taxon>Multicrustacea</taxon>
        <taxon>Malacostraca</taxon>
        <taxon>Eumalacostraca</taxon>
        <taxon>Eucarida</taxon>
        <taxon>Decapoda</taxon>
        <taxon>Pleocyemata</taxon>
        <taxon>Brachyura</taxon>
        <taxon>Eubrachyura</taxon>
        <taxon>Portunoidea</taxon>
        <taxon>Portunidae</taxon>
        <taxon>Portuninae</taxon>
        <taxon>Portunus</taxon>
    </lineage>
</organism>
<name>A0A5B7DZE3_PORTR</name>
<dbReference type="Proteomes" id="UP000324222">
    <property type="component" value="Unassembled WGS sequence"/>
</dbReference>
<keyword evidence="2" id="KW-1185">Reference proteome</keyword>
<dbReference type="EMBL" id="VSRR010001660">
    <property type="protein sequence ID" value="MPC26848.1"/>
    <property type="molecule type" value="Genomic_DNA"/>
</dbReference>